<accession>A0A377XRI9</accession>
<dbReference type="EMBL" id="UGLH01000006">
    <property type="protein sequence ID" value="STT85847.1"/>
    <property type="molecule type" value="Genomic_DNA"/>
</dbReference>
<evidence type="ECO:0000313" key="3">
    <source>
        <dbReference type="Proteomes" id="UP000254340"/>
    </source>
</evidence>
<evidence type="ECO:0000313" key="2">
    <source>
        <dbReference type="EMBL" id="STT85847.1"/>
    </source>
</evidence>
<protein>
    <submittedName>
        <fullName evidence="2">Uncharacterized protein</fullName>
    </submittedName>
</protein>
<dbReference type="AlphaFoldDB" id="A0A377XRI9"/>
<name>A0A377XRI9_KLEPN</name>
<evidence type="ECO:0000256" key="1">
    <source>
        <dbReference type="SAM" id="MobiDB-lite"/>
    </source>
</evidence>
<proteinExistence type="predicted"/>
<organism evidence="2 3">
    <name type="scientific">Klebsiella pneumoniae</name>
    <dbReference type="NCBI Taxonomy" id="573"/>
    <lineage>
        <taxon>Bacteria</taxon>
        <taxon>Pseudomonadati</taxon>
        <taxon>Pseudomonadota</taxon>
        <taxon>Gammaproteobacteria</taxon>
        <taxon>Enterobacterales</taxon>
        <taxon>Enterobacteriaceae</taxon>
        <taxon>Klebsiella/Raoultella group</taxon>
        <taxon>Klebsiella</taxon>
        <taxon>Klebsiella pneumoniae complex</taxon>
    </lineage>
</organism>
<dbReference type="Proteomes" id="UP000254340">
    <property type="component" value="Unassembled WGS sequence"/>
</dbReference>
<gene>
    <name evidence="2" type="ORF">NCTC5047_06940</name>
</gene>
<feature type="region of interest" description="Disordered" evidence="1">
    <location>
        <begin position="25"/>
        <end position="53"/>
    </location>
</feature>
<sequence>MMTPIWLGTSWENEQAAVPGHGLVRNAGSADAGGLSPPLFSPSSFPPSPRSNPSAIFCKRISYRF</sequence>
<reference evidence="2 3" key="1">
    <citation type="submission" date="2018-06" db="EMBL/GenBank/DDBJ databases">
        <authorList>
            <consortium name="Pathogen Informatics"/>
            <person name="Doyle S."/>
        </authorList>
    </citation>
    <scope>NUCLEOTIDE SEQUENCE [LARGE SCALE GENOMIC DNA]</scope>
    <source>
        <strain evidence="2 3">NCTC5047</strain>
    </source>
</reference>